<keyword evidence="1" id="KW-0479">Metal-binding</keyword>
<sequence length="327" mass="36900">MPRAPKPPSPSRSIRRSSRLNGNKDLNNLAVALQQRPKRQRRKASVGAYPCSDIPVSTPTLPTPGPSGLRRSQRITPAELVKREKALLLNEQEFKQKVGELEERMLKISRKEDQASLMLVQAAERESTAILSQLEEHFMCPLCYEVMAYPYTLNPGQCGHTFCAICILKWFFSRLHRACGGWHESVDCPMCRSLLVITPDRVPRLEITFPFVPNRTAAGVVESLVEKLVEPPLGTLIVKREDTEGIWASELKEDWNAGCGRKKEKSKEEGQGIQVNAAVSDWREGGAARAEWLKRNREGKKEMNHLLKFWSTLASQDFISLKQKLGV</sequence>
<name>A0A9P5Y2N9_9AGAR</name>
<evidence type="ECO:0000259" key="6">
    <source>
        <dbReference type="PROSITE" id="PS50089"/>
    </source>
</evidence>
<protein>
    <recommendedName>
        <fullName evidence="6">RING-type domain-containing protein</fullName>
    </recommendedName>
</protein>
<accession>A0A9P5Y2N9</accession>
<reference evidence="7" key="1">
    <citation type="submission" date="2020-11" db="EMBL/GenBank/DDBJ databases">
        <authorList>
            <consortium name="DOE Joint Genome Institute"/>
            <person name="Ahrendt S."/>
            <person name="Riley R."/>
            <person name="Andreopoulos W."/>
            <person name="Labutti K."/>
            <person name="Pangilinan J."/>
            <person name="Ruiz-Duenas F.J."/>
            <person name="Barrasa J.M."/>
            <person name="Sanchez-Garcia M."/>
            <person name="Camarero S."/>
            <person name="Miyauchi S."/>
            <person name="Serrano A."/>
            <person name="Linde D."/>
            <person name="Babiker R."/>
            <person name="Drula E."/>
            <person name="Ayuso-Fernandez I."/>
            <person name="Pacheco R."/>
            <person name="Padilla G."/>
            <person name="Ferreira P."/>
            <person name="Barriuso J."/>
            <person name="Kellner H."/>
            <person name="Castanera R."/>
            <person name="Alfaro M."/>
            <person name="Ramirez L."/>
            <person name="Pisabarro A.G."/>
            <person name="Kuo A."/>
            <person name="Tritt A."/>
            <person name="Lipzen A."/>
            <person name="He G."/>
            <person name="Yan M."/>
            <person name="Ng V."/>
            <person name="Cullen D."/>
            <person name="Martin F."/>
            <person name="Rosso M.-N."/>
            <person name="Henrissat B."/>
            <person name="Hibbett D."/>
            <person name="Martinez A.T."/>
            <person name="Grigoriev I.V."/>
        </authorList>
    </citation>
    <scope>NUCLEOTIDE SEQUENCE</scope>
    <source>
        <strain evidence="7">CBS 247.69</strain>
    </source>
</reference>
<evidence type="ECO:0000256" key="1">
    <source>
        <dbReference type="ARBA" id="ARBA00022723"/>
    </source>
</evidence>
<dbReference type="InterPro" id="IPR013083">
    <property type="entry name" value="Znf_RING/FYVE/PHD"/>
</dbReference>
<proteinExistence type="predicted"/>
<dbReference type="Gene3D" id="3.30.40.10">
    <property type="entry name" value="Zinc/RING finger domain, C3HC4 (zinc finger)"/>
    <property type="match status" value="1"/>
</dbReference>
<evidence type="ECO:0000256" key="4">
    <source>
        <dbReference type="PROSITE-ProRule" id="PRU00175"/>
    </source>
</evidence>
<feature type="compositionally biased region" description="Pro residues" evidence="5">
    <location>
        <begin position="1"/>
        <end position="10"/>
    </location>
</feature>
<comment type="caution">
    <text evidence="7">The sequence shown here is derived from an EMBL/GenBank/DDBJ whole genome shotgun (WGS) entry which is preliminary data.</text>
</comment>
<dbReference type="PROSITE" id="PS50089">
    <property type="entry name" value="ZF_RING_2"/>
    <property type="match status" value="1"/>
</dbReference>
<keyword evidence="3" id="KW-0862">Zinc</keyword>
<dbReference type="EMBL" id="MU150287">
    <property type="protein sequence ID" value="KAF9461205.1"/>
    <property type="molecule type" value="Genomic_DNA"/>
</dbReference>
<keyword evidence="8" id="KW-1185">Reference proteome</keyword>
<evidence type="ECO:0000313" key="7">
    <source>
        <dbReference type="EMBL" id="KAF9461205.1"/>
    </source>
</evidence>
<keyword evidence="2 4" id="KW-0863">Zinc-finger</keyword>
<dbReference type="SMART" id="SM00184">
    <property type="entry name" value="RING"/>
    <property type="match status" value="1"/>
</dbReference>
<evidence type="ECO:0000256" key="5">
    <source>
        <dbReference type="SAM" id="MobiDB-lite"/>
    </source>
</evidence>
<feature type="domain" description="RING-type" evidence="6">
    <location>
        <begin position="140"/>
        <end position="192"/>
    </location>
</feature>
<dbReference type="PROSITE" id="PS00518">
    <property type="entry name" value="ZF_RING_1"/>
    <property type="match status" value="1"/>
</dbReference>
<evidence type="ECO:0000313" key="8">
    <source>
        <dbReference type="Proteomes" id="UP000807353"/>
    </source>
</evidence>
<dbReference type="Pfam" id="PF13445">
    <property type="entry name" value="zf-RING_UBOX"/>
    <property type="match status" value="1"/>
</dbReference>
<dbReference type="InterPro" id="IPR027370">
    <property type="entry name" value="Znf-RING_euk"/>
</dbReference>
<dbReference type="AlphaFoldDB" id="A0A9P5Y2N9"/>
<dbReference type="InterPro" id="IPR017907">
    <property type="entry name" value="Znf_RING_CS"/>
</dbReference>
<dbReference type="Proteomes" id="UP000807353">
    <property type="component" value="Unassembled WGS sequence"/>
</dbReference>
<dbReference type="InterPro" id="IPR001841">
    <property type="entry name" value="Znf_RING"/>
</dbReference>
<dbReference type="SUPFAM" id="SSF57850">
    <property type="entry name" value="RING/U-box"/>
    <property type="match status" value="1"/>
</dbReference>
<organism evidence="7 8">
    <name type="scientific">Collybia nuda</name>
    <dbReference type="NCBI Taxonomy" id="64659"/>
    <lineage>
        <taxon>Eukaryota</taxon>
        <taxon>Fungi</taxon>
        <taxon>Dikarya</taxon>
        <taxon>Basidiomycota</taxon>
        <taxon>Agaricomycotina</taxon>
        <taxon>Agaricomycetes</taxon>
        <taxon>Agaricomycetidae</taxon>
        <taxon>Agaricales</taxon>
        <taxon>Tricholomatineae</taxon>
        <taxon>Clitocybaceae</taxon>
        <taxon>Collybia</taxon>
    </lineage>
</organism>
<dbReference type="GO" id="GO:0008270">
    <property type="term" value="F:zinc ion binding"/>
    <property type="evidence" value="ECO:0007669"/>
    <property type="project" value="UniProtKB-KW"/>
</dbReference>
<evidence type="ECO:0000256" key="3">
    <source>
        <dbReference type="ARBA" id="ARBA00022833"/>
    </source>
</evidence>
<gene>
    <name evidence="7" type="ORF">BDZ94DRAFT_1264236</name>
</gene>
<dbReference type="OrthoDB" id="6105938at2759"/>
<evidence type="ECO:0000256" key="2">
    <source>
        <dbReference type="ARBA" id="ARBA00022771"/>
    </source>
</evidence>
<feature type="region of interest" description="Disordered" evidence="5">
    <location>
        <begin position="1"/>
        <end position="71"/>
    </location>
</feature>